<dbReference type="InterPro" id="IPR001789">
    <property type="entry name" value="Sig_transdc_resp-reg_receiver"/>
</dbReference>
<evidence type="ECO:0000256" key="1">
    <source>
        <dbReference type="ARBA" id="ARBA00022801"/>
    </source>
</evidence>
<evidence type="ECO:0000313" key="4">
    <source>
        <dbReference type="EMBL" id="MCH6171050.1"/>
    </source>
</evidence>
<dbReference type="InterPro" id="IPR052016">
    <property type="entry name" value="Bact_Sigma-Reg"/>
</dbReference>
<sequence length="412" mass="43598">MTRTVPAAPRHVLLVEDDPGDVFLVRELLDEVDPGLGVTVAESVSEVIERGLLGRCDCVLLDLNLPGTDGLDGLRRILRTEGAPAVCVLTGLDDEHLGIAAVAAGAQDYLVKGKVDGQVLIRAVRYAVERRRAEASLLRLREEQLAAAESARLERGLLPSPLLAGSPVRARSFYRAGRTRSLIGGDFFDAVLGPTGTVHAIVGDVCGHGPDEAALGALLRVSWRALVLAGVDEPQVLPKLQQLLVSERHDRSLFTTVCTVAFRIDESPVGGRPQTEVLVRLAGHPPPISLIPQPRSAAAPVGLPLGVAADATWEPGCVALGAEWALLLHTDGLIEGRGPIPGEPLWEEGLLEMLAQERDTDLEQLPARLVERAHDLNAGPLSDDIAILLLSSDTAPQDAPQADAAPSGAAVR</sequence>
<dbReference type="InterPro" id="IPR058245">
    <property type="entry name" value="NreC/VraR/RcsB-like_REC"/>
</dbReference>
<evidence type="ECO:0000259" key="3">
    <source>
        <dbReference type="PROSITE" id="PS50110"/>
    </source>
</evidence>
<feature type="modified residue" description="4-aspartylphosphate" evidence="2">
    <location>
        <position position="62"/>
    </location>
</feature>
<organism evidence="4 5">
    <name type="scientific">Pseudonocardia alaniniphila</name>
    <dbReference type="NCBI Taxonomy" id="75291"/>
    <lineage>
        <taxon>Bacteria</taxon>
        <taxon>Bacillati</taxon>
        <taxon>Actinomycetota</taxon>
        <taxon>Actinomycetes</taxon>
        <taxon>Pseudonocardiales</taxon>
        <taxon>Pseudonocardiaceae</taxon>
        <taxon>Pseudonocardia</taxon>
    </lineage>
</organism>
<dbReference type="RefSeq" id="WP_241041858.1">
    <property type="nucleotide sequence ID" value="NZ_BAAAJF010000069.1"/>
</dbReference>
<protein>
    <submittedName>
        <fullName evidence="4">SpoIIE family protein phosphatase</fullName>
    </submittedName>
</protein>
<dbReference type="Pfam" id="PF07228">
    <property type="entry name" value="SpoIIE"/>
    <property type="match status" value="1"/>
</dbReference>
<dbReference type="Gene3D" id="3.40.50.2300">
    <property type="match status" value="1"/>
</dbReference>
<dbReference type="PANTHER" id="PTHR43156">
    <property type="entry name" value="STAGE II SPORULATION PROTEIN E-RELATED"/>
    <property type="match status" value="1"/>
</dbReference>
<name>A0ABS9TR74_9PSEU</name>
<keyword evidence="1" id="KW-0378">Hydrolase</keyword>
<keyword evidence="2" id="KW-0597">Phosphoprotein</keyword>
<gene>
    <name evidence="4" type="ORF">MMF94_35560</name>
</gene>
<dbReference type="InterPro" id="IPR036457">
    <property type="entry name" value="PPM-type-like_dom_sf"/>
</dbReference>
<proteinExistence type="predicted"/>
<evidence type="ECO:0000256" key="2">
    <source>
        <dbReference type="PROSITE-ProRule" id="PRU00169"/>
    </source>
</evidence>
<comment type="caution">
    <text evidence="4">The sequence shown here is derived from an EMBL/GenBank/DDBJ whole genome shotgun (WGS) entry which is preliminary data.</text>
</comment>
<dbReference type="Proteomes" id="UP001299970">
    <property type="component" value="Unassembled WGS sequence"/>
</dbReference>
<reference evidence="4 5" key="1">
    <citation type="submission" date="2022-03" db="EMBL/GenBank/DDBJ databases">
        <title>Pseudonocardia alaer sp. nov., a novel actinomycete isolated from reed forest soil.</title>
        <authorList>
            <person name="Wang L."/>
        </authorList>
    </citation>
    <scope>NUCLEOTIDE SEQUENCE [LARGE SCALE GENOMIC DNA]</scope>
    <source>
        <strain evidence="4 5">Y-16303</strain>
    </source>
</reference>
<dbReference type="CDD" id="cd17535">
    <property type="entry name" value="REC_NarL-like"/>
    <property type="match status" value="1"/>
</dbReference>
<dbReference type="PROSITE" id="PS50110">
    <property type="entry name" value="RESPONSE_REGULATORY"/>
    <property type="match status" value="1"/>
</dbReference>
<accession>A0ABS9TR74</accession>
<evidence type="ECO:0000313" key="5">
    <source>
        <dbReference type="Proteomes" id="UP001299970"/>
    </source>
</evidence>
<dbReference type="InterPro" id="IPR001932">
    <property type="entry name" value="PPM-type_phosphatase-like_dom"/>
</dbReference>
<dbReference type="PANTHER" id="PTHR43156:SF2">
    <property type="entry name" value="STAGE II SPORULATION PROTEIN E"/>
    <property type="match status" value="1"/>
</dbReference>
<dbReference type="Pfam" id="PF00072">
    <property type="entry name" value="Response_reg"/>
    <property type="match status" value="1"/>
</dbReference>
<dbReference type="SMART" id="SM00331">
    <property type="entry name" value="PP2C_SIG"/>
    <property type="match status" value="1"/>
</dbReference>
<dbReference type="Gene3D" id="3.60.40.10">
    <property type="entry name" value="PPM-type phosphatase domain"/>
    <property type="match status" value="1"/>
</dbReference>
<keyword evidence="5" id="KW-1185">Reference proteome</keyword>
<dbReference type="SUPFAM" id="SSF52172">
    <property type="entry name" value="CheY-like"/>
    <property type="match status" value="1"/>
</dbReference>
<dbReference type="InterPro" id="IPR011006">
    <property type="entry name" value="CheY-like_superfamily"/>
</dbReference>
<dbReference type="SMART" id="SM00448">
    <property type="entry name" value="REC"/>
    <property type="match status" value="1"/>
</dbReference>
<dbReference type="EMBL" id="JAKXMK010000039">
    <property type="protein sequence ID" value="MCH6171050.1"/>
    <property type="molecule type" value="Genomic_DNA"/>
</dbReference>
<feature type="domain" description="Response regulatory" evidence="3">
    <location>
        <begin position="11"/>
        <end position="127"/>
    </location>
</feature>